<dbReference type="GO" id="GO:0004758">
    <property type="term" value="F:serine C-palmitoyltransferase activity"/>
    <property type="evidence" value="ECO:0007669"/>
    <property type="project" value="TreeGrafter"/>
</dbReference>
<evidence type="ECO:0000256" key="7">
    <source>
        <dbReference type="ARBA" id="ARBA00022898"/>
    </source>
</evidence>
<organism evidence="12">
    <name type="scientific">Arcella intermedia</name>
    <dbReference type="NCBI Taxonomy" id="1963864"/>
    <lineage>
        <taxon>Eukaryota</taxon>
        <taxon>Amoebozoa</taxon>
        <taxon>Tubulinea</taxon>
        <taxon>Elardia</taxon>
        <taxon>Arcellinida</taxon>
        <taxon>Sphaerothecina</taxon>
        <taxon>Arcellidae</taxon>
        <taxon>Arcella</taxon>
    </lineage>
</organism>
<dbReference type="GO" id="GO:0046512">
    <property type="term" value="P:sphingosine biosynthetic process"/>
    <property type="evidence" value="ECO:0007669"/>
    <property type="project" value="TreeGrafter"/>
</dbReference>
<evidence type="ECO:0000256" key="6">
    <source>
        <dbReference type="ARBA" id="ARBA00022679"/>
    </source>
</evidence>
<evidence type="ECO:0000313" key="12">
    <source>
        <dbReference type="EMBL" id="NDV31775.1"/>
    </source>
</evidence>
<dbReference type="Gene3D" id="3.40.640.10">
    <property type="entry name" value="Type I PLP-dependent aspartate aminotransferase-like (Major domain)"/>
    <property type="match status" value="1"/>
</dbReference>
<dbReference type="GO" id="GO:0005783">
    <property type="term" value="C:endoplasmic reticulum"/>
    <property type="evidence" value="ECO:0007669"/>
    <property type="project" value="TreeGrafter"/>
</dbReference>
<evidence type="ECO:0000256" key="9">
    <source>
        <dbReference type="ARBA" id="ARBA00023098"/>
    </source>
</evidence>
<keyword evidence="6" id="KW-0808">Transferase</keyword>
<dbReference type="InterPro" id="IPR050087">
    <property type="entry name" value="AON_synthase_class-II"/>
</dbReference>
<evidence type="ECO:0000256" key="3">
    <source>
        <dbReference type="ARBA" id="ARBA00004991"/>
    </source>
</evidence>
<evidence type="ECO:0000256" key="5">
    <source>
        <dbReference type="ARBA" id="ARBA00013220"/>
    </source>
</evidence>
<comment type="pathway">
    <text evidence="3">Sphingolipid metabolism.</text>
</comment>
<comment type="cofactor">
    <cofactor evidence="1">
        <name>pyridoxal 5'-phosphate</name>
        <dbReference type="ChEBI" id="CHEBI:597326"/>
    </cofactor>
</comment>
<sequence length="436" mass="48301">MLILLLLYLYSIKSYKPVDERLSQTEEEELIAEWKPEPLVSKEDAEIALRQPPQTIIESFSGSRVKIDGKEYLNFSCNGFLGFQKHPEVIEAAIDCSNKYGVGACGPRGFYGSITPHMSLEKRIAEFMGVPEAVIFSSEFQTIASVIPAFAKPGDVLICDKGASFGIQTGAQLSRANVKWYEHHNIGELKRVLERLTDVFQREKNRVFVVAESISSHHGDLLPLQEILALKKQFPFRIILDESFSIGVLGKTGRGITEHLGIPSTSVEIITASIGNALGSIGGFACGLASMGSHMRLNCSGYVFSCSIPPYLAAAAIKSIDLLESSEEVNILQNNIKNFHKTITSNRSFSNYFTSPSSEFSALVHLRIKKKNKEGTEEEISDGLFKRGIVLPRTKYSKREVFPVEHGLKVSITSEHTQEDINTLINELVEVAKELL</sequence>
<comment type="similarity">
    <text evidence="4">Belongs to the class-II pyridoxal-phosphate-dependent aminotransferase family.</text>
</comment>
<protein>
    <recommendedName>
        <fullName evidence="5">serine C-palmitoyltransferase</fullName>
        <ecNumber evidence="5">2.3.1.50</ecNumber>
    </recommendedName>
</protein>
<proteinExistence type="inferred from homology"/>
<dbReference type="InterPro" id="IPR004839">
    <property type="entry name" value="Aminotransferase_I/II_large"/>
</dbReference>
<feature type="domain" description="Aminotransferase class I/classII large" evidence="11">
    <location>
        <begin position="71"/>
        <end position="427"/>
    </location>
</feature>
<accession>A0A6B2L4A9</accession>
<dbReference type="AlphaFoldDB" id="A0A6B2L4A9"/>
<keyword evidence="8" id="KW-0746">Sphingolipid metabolism</keyword>
<evidence type="ECO:0000256" key="2">
    <source>
        <dbReference type="ARBA" id="ARBA00004760"/>
    </source>
</evidence>
<dbReference type="Gene3D" id="3.90.1150.10">
    <property type="entry name" value="Aspartate Aminotransferase, domain 1"/>
    <property type="match status" value="1"/>
</dbReference>
<reference evidence="12" key="1">
    <citation type="journal article" date="2020" name="J. Eukaryot. Microbiol.">
        <title>De novo Sequencing, Assembly and Annotation of the Transcriptome for the Free-Living Testate Amoeba Arcella intermedia.</title>
        <authorList>
            <person name="Ribeiro G.M."/>
            <person name="Porfirio-Sousa A.L."/>
            <person name="Maurer-Alcala X.X."/>
            <person name="Katz L.A."/>
            <person name="Lahr D.J.G."/>
        </authorList>
    </citation>
    <scope>NUCLEOTIDE SEQUENCE</scope>
</reference>
<name>A0A6B2L4A9_9EUKA</name>
<dbReference type="InterPro" id="IPR015421">
    <property type="entry name" value="PyrdxlP-dep_Trfase_major"/>
</dbReference>
<dbReference type="PANTHER" id="PTHR13693">
    <property type="entry name" value="CLASS II AMINOTRANSFERASE/8-AMINO-7-OXONONANOATE SYNTHASE"/>
    <property type="match status" value="1"/>
</dbReference>
<evidence type="ECO:0000256" key="1">
    <source>
        <dbReference type="ARBA" id="ARBA00001933"/>
    </source>
</evidence>
<evidence type="ECO:0000259" key="11">
    <source>
        <dbReference type="Pfam" id="PF00155"/>
    </source>
</evidence>
<dbReference type="InterPro" id="IPR015424">
    <property type="entry name" value="PyrdxlP-dep_Trfase"/>
</dbReference>
<keyword evidence="10" id="KW-0012">Acyltransferase</keyword>
<keyword evidence="9" id="KW-0443">Lipid metabolism</keyword>
<dbReference type="EMBL" id="GIBP01002806">
    <property type="protein sequence ID" value="NDV31775.1"/>
    <property type="molecule type" value="Transcribed_RNA"/>
</dbReference>
<dbReference type="PANTHER" id="PTHR13693:SF2">
    <property type="entry name" value="SERINE PALMITOYLTRANSFERASE 1"/>
    <property type="match status" value="1"/>
</dbReference>
<comment type="pathway">
    <text evidence="2">Lipid metabolism; sphingolipid metabolism.</text>
</comment>
<dbReference type="GO" id="GO:0030170">
    <property type="term" value="F:pyridoxal phosphate binding"/>
    <property type="evidence" value="ECO:0007669"/>
    <property type="project" value="InterPro"/>
</dbReference>
<dbReference type="SUPFAM" id="SSF53383">
    <property type="entry name" value="PLP-dependent transferases"/>
    <property type="match status" value="1"/>
</dbReference>
<keyword evidence="7" id="KW-0663">Pyridoxal phosphate</keyword>
<dbReference type="Pfam" id="PF00155">
    <property type="entry name" value="Aminotran_1_2"/>
    <property type="match status" value="1"/>
</dbReference>
<dbReference type="InterPro" id="IPR015422">
    <property type="entry name" value="PyrdxlP-dep_Trfase_small"/>
</dbReference>
<evidence type="ECO:0000256" key="8">
    <source>
        <dbReference type="ARBA" id="ARBA00022919"/>
    </source>
</evidence>
<evidence type="ECO:0000256" key="4">
    <source>
        <dbReference type="ARBA" id="ARBA00008392"/>
    </source>
</evidence>
<dbReference type="EC" id="2.3.1.50" evidence="5"/>
<dbReference type="GO" id="GO:0016020">
    <property type="term" value="C:membrane"/>
    <property type="evidence" value="ECO:0007669"/>
    <property type="project" value="GOC"/>
</dbReference>
<dbReference type="GO" id="GO:0046513">
    <property type="term" value="P:ceramide biosynthetic process"/>
    <property type="evidence" value="ECO:0007669"/>
    <property type="project" value="TreeGrafter"/>
</dbReference>
<evidence type="ECO:0000256" key="10">
    <source>
        <dbReference type="ARBA" id="ARBA00023315"/>
    </source>
</evidence>